<keyword evidence="2" id="KW-0255">Endonuclease</keyword>
<dbReference type="RefSeq" id="WP_091668430.1">
    <property type="nucleotide sequence ID" value="NZ_FOKG01000001.1"/>
</dbReference>
<feature type="domain" description="Putative restriction endonuclease" evidence="1">
    <location>
        <begin position="26"/>
        <end position="187"/>
    </location>
</feature>
<dbReference type="AlphaFoldDB" id="A0A1I0VNH4"/>
<reference evidence="3" key="1">
    <citation type="submission" date="2016-10" db="EMBL/GenBank/DDBJ databases">
        <authorList>
            <person name="Varghese N."/>
            <person name="Submissions S."/>
        </authorList>
    </citation>
    <scope>NUCLEOTIDE SEQUENCE [LARGE SCALE GENOMIC DNA]</scope>
    <source>
        <strain evidence="3">CGMCC 4.3568</strain>
    </source>
</reference>
<dbReference type="CDD" id="cd06260">
    <property type="entry name" value="DUF820-like"/>
    <property type="match status" value="1"/>
</dbReference>
<dbReference type="SUPFAM" id="SSF52980">
    <property type="entry name" value="Restriction endonuclease-like"/>
    <property type="match status" value="1"/>
</dbReference>
<organism evidence="2 3">
    <name type="scientific">Amycolatopsis marina</name>
    <dbReference type="NCBI Taxonomy" id="490629"/>
    <lineage>
        <taxon>Bacteria</taxon>
        <taxon>Bacillati</taxon>
        <taxon>Actinomycetota</taxon>
        <taxon>Actinomycetes</taxon>
        <taxon>Pseudonocardiales</taxon>
        <taxon>Pseudonocardiaceae</taxon>
        <taxon>Amycolatopsis</taxon>
    </lineage>
</organism>
<dbReference type="GO" id="GO:0004519">
    <property type="term" value="F:endonuclease activity"/>
    <property type="evidence" value="ECO:0007669"/>
    <property type="project" value="UniProtKB-KW"/>
</dbReference>
<keyword evidence="3" id="KW-1185">Reference proteome</keyword>
<evidence type="ECO:0000313" key="3">
    <source>
        <dbReference type="Proteomes" id="UP000243799"/>
    </source>
</evidence>
<dbReference type="EMBL" id="FOKG01000001">
    <property type="protein sequence ID" value="SFA77788.1"/>
    <property type="molecule type" value="Genomic_DNA"/>
</dbReference>
<dbReference type="STRING" id="490629.SAMN05216266_101367"/>
<dbReference type="Gene3D" id="3.90.1570.10">
    <property type="entry name" value="tt1808, chain A"/>
    <property type="match status" value="1"/>
</dbReference>
<evidence type="ECO:0000313" key="2">
    <source>
        <dbReference type="EMBL" id="SFA77788.1"/>
    </source>
</evidence>
<keyword evidence="2" id="KW-0540">Nuclease</keyword>
<evidence type="ECO:0000259" key="1">
    <source>
        <dbReference type="Pfam" id="PF05685"/>
    </source>
</evidence>
<dbReference type="InterPro" id="IPR012296">
    <property type="entry name" value="Nuclease_put_TT1808"/>
</dbReference>
<dbReference type="OrthoDB" id="3289716at2"/>
<gene>
    <name evidence="2" type="ORF">SAMN05216266_101367</name>
</gene>
<keyword evidence="2" id="KW-0378">Hydrolase</keyword>
<name>A0A1I0VNH4_9PSEU</name>
<protein>
    <submittedName>
        <fullName evidence="2">Endonuclease, Uma2 family (Restriction endonuclease fold)</fullName>
    </submittedName>
</protein>
<proteinExistence type="predicted"/>
<dbReference type="InterPro" id="IPR008538">
    <property type="entry name" value="Uma2"/>
</dbReference>
<accession>A0A1I0VNH4</accession>
<dbReference type="Proteomes" id="UP000243799">
    <property type="component" value="Unassembled WGS sequence"/>
</dbReference>
<sequence>MVATAAQRPFDPLVDLAGIWTTTFAERYLPIEGAPPVKYECVDGKLVTSPYEASPNGYGMLRLAMLIDAPVRASGCRVYPSVNLMFGAQRWIQPDITVLNRAQTGVWVPSGDALLVGEFVSPSSRNRDRIDKPAMCAEAGIPYYLVAQADLRQEFASLRLFRLTDGEYVTVAEAAAGGLFEVTEPFEVSFDPVELLDL</sequence>
<dbReference type="InterPro" id="IPR011335">
    <property type="entry name" value="Restrct_endonuc-II-like"/>
</dbReference>
<dbReference type="Pfam" id="PF05685">
    <property type="entry name" value="Uma2"/>
    <property type="match status" value="1"/>
</dbReference>